<proteinExistence type="predicted"/>
<name>A0A1G2DYD9_9BACT</name>
<sequence length="116" mass="13682">MLYLIALILLICSLTGLGIIIRRKIPVLLELPETAPVQFDFKIILSKIKSLSVFEDFSAEMFLHKILSKIRVLTLKFENKTSNWLQRLRQKSLKKKFSENDKYWQEIKDSTEDKPR</sequence>
<dbReference type="EMBL" id="MHLY01000009">
    <property type="protein sequence ID" value="OGZ18604.1"/>
    <property type="molecule type" value="Genomic_DNA"/>
</dbReference>
<evidence type="ECO:0000313" key="2">
    <source>
        <dbReference type="Proteomes" id="UP000176755"/>
    </source>
</evidence>
<accession>A0A1G2DYD9</accession>
<organism evidence="1 2">
    <name type="scientific">Candidatus Nealsonbacteria bacterium RBG_13_42_11</name>
    <dbReference type="NCBI Taxonomy" id="1801663"/>
    <lineage>
        <taxon>Bacteria</taxon>
        <taxon>Candidatus Nealsoniibacteriota</taxon>
    </lineage>
</organism>
<dbReference type="AlphaFoldDB" id="A0A1G2DYD9"/>
<reference evidence="1 2" key="1">
    <citation type="journal article" date="2016" name="Nat. Commun.">
        <title>Thousands of microbial genomes shed light on interconnected biogeochemical processes in an aquifer system.</title>
        <authorList>
            <person name="Anantharaman K."/>
            <person name="Brown C.T."/>
            <person name="Hug L.A."/>
            <person name="Sharon I."/>
            <person name="Castelle C.J."/>
            <person name="Probst A.J."/>
            <person name="Thomas B.C."/>
            <person name="Singh A."/>
            <person name="Wilkins M.J."/>
            <person name="Karaoz U."/>
            <person name="Brodie E.L."/>
            <person name="Williams K.H."/>
            <person name="Hubbard S.S."/>
            <person name="Banfield J.F."/>
        </authorList>
    </citation>
    <scope>NUCLEOTIDE SEQUENCE [LARGE SCALE GENOMIC DNA]</scope>
</reference>
<comment type="caution">
    <text evidence="1">The sequence shown here is derived from an EMBL/GenBank/DDBJ whole genome shotgun (WGS) entry which is preliminary data.</text>
</comment>
<evidence type="ECO:0000313" key="1">
    <source>
        <dbReference type="EMBL" id="OGZ18604.1"/>
    </source>
</evidence>
<gene>
    <name evidence="1" type="ORF">A2175_02525</name>
</gene>
<protein>
    <submittedName>
        <fullName evidence="1">Uncharacterized protein</fullName>
    </submittedName>
</protein>
<dbReference type="Proteomes" id="UP000176755">
    <property type="component" value="Unassembled WGS sequence"/>
</dbReference>
<dbReference type="STRING" id="1801663.A2175_02525"/>